<dbReference type="EnsemblMetazoa" id="GAUT006458-RA">
    <property type="protein sequence ID" value="GAUT006458-PA"/>
    <property type="gene ID" value="GAUT006458"/>
</dbReference>
<evidence type="ECO:0000313" key="1">
    <source>
        <dbReference type="EnsemblMetazoa" id="GAUT006458-PA"/>
    </source>
</evidence>
<dbReference type="Proteomes" id="UP000078200">
    <property type="component" value="Unassembled WGS sequence"/>
</dbReference>
<keyword evidence="2" id="KW-1185">Reference proteome</keyword>
<name>A0A1A9UIZ8_GLOAU</name>
<protein>
    <submittedName>
        <fullName evidence="1">Uncharacterized protein</fullName>
    </submittedName>
</protein>
<dbReference type="AlphaFoldDB" id="A0A1A9UIZ8"/>
<dbReference type="VEuPathDB" id="VectorBase:GAUT006458"/>
<sequence>MRYVRNYAITCSVGLIAQHCGPTFAFVLEPLEAAGFSASSMGGPVGRGSLLRHNCMRKFCITDSRSCKAERNSLDSLRFDRVVSVPHSEAPLRRLPVVAFCDIAISSIGQQICVGTAL</sequence>
<organism evidence="1 2">
    <name type="scientific">Glossina austeni</name>
    <name type="common">Savannah tsetse fly</name>
    <dbReference type="NCBI Taxonomy" id="7395"/>
    <lineage>
        <taxon>Eukaryota</taxon>
        <taxon>Metazoa</taxon>
        <taxon>Ecdysozoa</taxon>
        <taxon>Arthropoda</taxon>
        <taxon>Hexapoda</taxon>
        <taxon>Insecta</taxon>
        <taxon>Pterygota</taxon>
        <taxon>Neoptera</taxon>
        <taxon>Endopterygota</taxon>
        <taxon>Diptera</taxon>
        <taxon>Brachycera</taxon>
        <taxon>Muscomorpha</taxon>
        <taxon>Hippoboscoidea</taxon>
        <taxon>Glossinidae</taxon>
        <taxon>Glossina</taxon>
    </lineage>
</organism>
<reference evidence="1" key="1">
    <citation type="submission" date="2020-05" db="UniProtKB">
        <authorList>
            <consortium name="EnsemblMetazoa"/>
        </authorList>
    </citation>
    <scope>IDENTIFICATION</scope>
    <source>
        <strain evidence="1">TTRI</strain>
    </source>
</reference>
<evidence type="ECO:0000313" key="2">
    <source>
        <dbReference type="Proteomes" id="UP000078200"/>
    </source>
</evidence>
<proteinExistence type="predicted"/>
<accession>A0A1A9UIZ8</accession>